<evidence type="ECO:0000256" key="2">
    <source>
        <dbReference type="ARBA" id="ARBA00022729"/>
    </source>
</evidence>
<dbReference type="EMBL" id="BAAARE010000001">
    <property type="protein sequence ID" value="GAA2468163.1"/>
    <property type="molecule type" value="Genomic_DNA"/>
</dbReference>
<dbReference type="RefSeq" id="WP_344252222.1">
    <property type="nucleotide sequence ID" value="NZ_BAAARE010000001.1"/>
</dbReference>
<organism evidence="6 7">
    <name type="scientific">Terrabacter carboxydivorans</name>
    <dbReference type="NCBI Taxonomy" id="619730"/>
    <lineage>
        <taxon>Bacteria</taxon>
        <taxon>Bacillati</taxon>
        <taxon>Actinomycetota</taxon>
        <taxon>Actinomycetes</taxon>
        <taxon>Micrococcales</taxon>
        <taxon>Intrasporangiaceae</taxon>
        <taxon>Terrabacter</taxon>
    </lineage>
</organism>
<evidence type="ECO:0000313" key="7">
    <source>
        <dbReference type="Proteomes" id="UP001500730"/>
    </source>
</evidence>
<protein>
    <recommendedName>
        <fullName evidence="5">Periplasmic binding protein domain-containing protein</fullName>
    </recommendedName>
</protein>
<evidence type="ECO:0000256" key="1">
    <source>
        <dbReference type="ARBA" id="ARBA00004196"/>
    </source>
</evidence>
<sequence length="373" mass="38233">MSRSTTAIRLLAMSGVAALALSACGGSSDGATTGAGGGTAAGSTVAGAPSWCGSKKITLGLTDGFGGNSWRLVTTASAKDEIAKCPSVTSFAYADGQGDTQKAISDIQGLVAKGVNALVVFPDAGNAMLPALQSAKEAGVTTVPYRVNPGGADGKDYDVWVGADFVTDGKNWADWLVKTLPNGGNVLFLSGPAGNSQGLDELKGMKSVLDPTGKYTFIGQAPFEVTNWDPAKTQQVLSAAIAKYPKIDAIVSDFGPSLVGALPEFEKSGRSIPALATSDGNVLSCFYEAHKAQNPDFKLFTVATGNDNARLAVQWAVALATGGTPPSSKQFKAPAFEDSVGSKPNPVTCKKDLPGDIYLSAQMDGQAQAKLLK</sequence>
<dbReference type="PANTHER" id="PTHR30036">
    <property type="entry name" value="D-XYLOSE-BINDING PERIPLASMIC PROTEIN"/>
    <property type="match status" value="1"/>
</dbReference>
<evidence type="ECO:0000259" key="5">
    <source>
        <dbReference type="Pfam" id="PF13407"/>
    </source>
</evidence>
<dbReference type="InterPro" id="IPR050555">
    <property type="entry name" value="Bact_Solute-Bind_Prot2"/>
</dbReference>
<dbReference type="InterPro" id="IPR025997">
    <property type="entry name" value="SBP_2_dom"/>
</dbReference>
<dbReference type="InterPro" id="IPR028082">
    <property type="entry name" value="Peripla_BP_I"/>
</dbReference>
<name>A0ABN3KNL3_9MICO</name>
<keyword evidence="7" id="KW-1185">Reference proteome</keyword>
<keyword evidence="2 4" id="KW-0732">Signal</keyword>
<feature type="domain" description="Periplasmic binding protein" evidence="5">
    <location>
        <begin position="67"/>
        <end position="322"/>
    </location>
</feature>
<accession>A0ABN3KNL3</accession>
<dbReference type="Pfam" id="PF13407">
    <property type="entry name" value="Peripla_BP_4"/>
    <property type="match status" value="1"/>
</dbReference>
<reference evidence="6 7" key="1">
    <citation type="journal article" date="2019" name="Int. J. Syst. Evol. Microbiol.">
        <title>The Global Catalogue of Microorganisms (GCM) 10K type strain sequencing project: providing services to taxonomists for standard genome sequencing and annotation.</title>
        <authorList>
            <consortium name="The Broad Institute Genomics Platform"/>
            <consortium name="The Broad Institute Genome Sequencing Center for Infectious Disease"/>
            <person name="Wu L."/>
            <person name="Ma J."/>
        </authorList>
    </citation>
    <scope>NUCLEOTIDE SEQUENCE [LARGE SCALE GENOMIC DNA]</scope>
    <source>
        <strain evidence="6 7">JCM 16259</strain>
    </source>
</reference>
<comment type="caution">
    <text evidence="6">The sequence shown here is derived from an EMBL/GenBank/DDBJ whole genome shotgun (WGS) entry which is preliminary data.</text>
</comment>
<evidence type="ECO:0000313" key="6">
    <source>
        <dbReference type="EMBL" id="GAA2468163.1"/>
    </source>
</evidence>
<proteinExistence type="predicted"/>
<evidence type="ECO:0000256" key="4">
    <source>
        <dbReference type="SAM" id="SignalP"/>
    </source>
</evidence>
<dbReference type="Proteomes" id="UP001500730">
    <property type="component" value="Unassembled WGS sequence"/>
</dbReference>
<dbReference type="Gene3D" id="3.40.50.2300">
    <property type="match status" value="2"/>
</dbReference>
<dbReference type="PANTHER" id="PTHR30036:SF1">
    <property type="entry name" value="D-XYLOSE-BINDING PERIPLASMIC PROTEIN"/>
    <property type="match status" value="1"/>
</dbReference>
<feature type="region of interest" description="Disordered" evidence="3">
    <location>
        <begin position="324"/>
        <end position="346"/>
    </location>
</feature>
<gene>
    <name evidence="6" type="ORF">GCM10009858_01730</name>
</gene>
<feature type="chain" id="PRO_5045277256" description="Periplasmic binding protein domain-containing protein" evidence="4">
    <location>
        <begin position="26"/>
        <end position="373"/>
    </location>
</feature>
<dbReference type="SUPFAM" id="SSF53822">
    <property type="entry name" value="Periplasmic binding protein-like I"/>
    <property type="match status" value="1"/>
</dbReference>
<evidence type="ECO:0000256" key="3">
    <source>
        <dbReference type="SAM" id="MobiDB-lite"/>
    </source>
</evidence>
<feature type="signal peptide" evidence="4">
    <location>
        <begin position="1"/>
        <end position="25"/>
    </location>
</feature>
<comment type="subcellular location">
    <subcellularLocation>
        <location evidence="1">Cell envelope</location>
    </subcellularLocation>
</comment>
<dbReference type="PROSITE" id="PS51257">
    <property type="entry name" value="PROKAR_LIPOPROTEIN"/>
    <property type="match status" value="1"/>
</dbReference>